<keyword evidence="4" id="KW-1185">Reference proteome</keyword>
<accession>A0A8I6RXX1</accession>
<dbReference type="GeneID" id="106668778"/>
<dbReference type="OrthoDB" id="6129359at2759"/>
<dbReference type="KEGG" id="clec:106668778"/>
<evidence type="ECO:0000256" key="2">
    <source>
        <dbReference type="SAM" id="MobiDB-lite"/>
    </source>
</evidence>
<name>A0A8I6RXX1_CIMLE</name>
<dbReference type="Pfam" id="PF15136">
    <property type="entry name" value="UPF0449"/>
    <property type="match status" value="1"/>
</dbReference>
<dbReference type="Proteomes" id="UP000494040">
    <property type="component" value="Unassembled WGS sequence"/>
</dbReference>
<dbReference type="OMA" id="IASELCM"/>
<feature type="coiled-coil region" evidence="1">
    <location>
        <begin position="56"/>
        <end position="83"/>
    </location>
</feature>
<protein>
    <submittedName>
        <fullName evidence="3">Uncharacterized protein</fullName>
    </submittedName>
</protein>
<reference evidence="3" key="1">
    <citation type="submission" date="2022-01" db="UniProtKB">
        <authorList>
            <consortium name="EnsemblMetazoa"/>
        </authorList>
    </citation>
    <scope>IDENTIFICATION</scope>
</reference>
<sequence>MFKKKTELPVRPKMPQINQVVQDVENAPPDDPVFASAGISPTDENSGDSFSIAQEFMATTQRLKELEMLLVKHQNELKENHRELLEMVGTILQEAVTLK</sequence>
<dbReference type="InterPro" id="IPR028227">
    <property type="entry name" value="UPF0449"/>
</dbReference>
<keyword evidence="1" id="KW-0175">Coiled coil</keyword>
<proteinExistence type="predicted"/>
<dbReference type="AlphaFoldDB" id="A0A8I6RXX1"/>
<evidence type="ECO:0000313" key="4">
    <source>
        <dbReference type="Proteomes" id="UP000494040"/>
    </source>
</evidence>
<organism evidence="3 4">
    <name type="scientific">Cimex lectularius</name>
    <name type="common">Bed bug</name>
    <name type="synonym">Acanthia lectularia</name>
    <dbReference type="NCBI Taxonomy" id="79782"/>
    <lineage>
        <taxon>Eukaryota</taxon>
        <taxon>Metazoa</taxon>
        <taxon>Ecdysozoa</taxon>
        <taxon>Arthropoda</taxon>
        <taxon>Hexapoda</taxon>
        <taxon>Insecta</taxon>
        <taxon>Pterygota</taxon>
        <taxon>Neoptera</taxon>
        <taxon>Paraneoptera</taxon>
        <taxon>Hemiptera</taxon>
        <taxon>Heteroptera</taxon>
        <taxon>Panheteroptera</taxon>
        <taxon>Cimicomorpha</taxon>
        <taxon>Cimicidae</taxon>
        <taxon>Cimex</taxon>
    </lineage>
</organism>
<dbReference type="RefSeq" id="XP_014253350.1">
    <property type="nucleotide sequence ID" value="XM_014397864.2"/>
</dbReference>
<feature type="region of interest" description="Disordered" evidence="2">
    <location>
        <begin position="25"/>
        <end position="47"/>
    </location>
</feature>
<evidence type="ECO:0000256" key="1">
    <source>
        <dbReference type="SAM" id="Coils"/>
    </source>
</evidence>
<dbReference type="EnsemblMetazoa" id="XM_014397864.2">
    <property type="protein sequence ID" value="XP_014253350.1"/>
    <property type="gene ID" value="LOC106668778"/>
</dbReference>
<evidence type="ECO:0000313" key="3">
    <source>
        <dbReference type="EnsemblMetazoa" id="XP_014253350.1"/>
    </source>
</evidence>